<accession>A0A210Q5C0</accession>
<dbReference type="InterPro" id="IPR036259">
    <property type="entry name" value="MFS_trans_sf"/>
</dbReference>
<keyword evidence="3" id="KW-1185">Reference proteome</keyword>
<keyword evidence="1" id="KW-0472">Membrane</keyword>
<feature type="transmembrane region" description="Helical" evidence="1">
    <location>
        <begin position="14"/>
        <end position="36"/>
    </location>
</feature>
<evidence type="ECO:0000313" key="2">
    <source>
        <dbReference type="EMBL" id="OWF43933.1"/>
    </source>
</evidence>
<keyword evidence="1" id="KW-1133">Transmembrane helix</keyword>
<sequence length="299" mass="32721">MLFPFLMDYLIDMYGWRGCVLIVGGLMGNMICFFAVCKPNSVGVSRPKPETCCSQDPDKTQLSSVHQHLHQDTDISNSSDIDLPKEQYTCTEKLNTLKKNVIFIIFVLGIALTLSSFGAALIYMLEFLQTKGFEEQEALLFYFYMNTSAMLCRVLPGLCILVPFIDGLVVSAFFTSLSCLTGVGLLIATTYCHHVILMCVFGIALGCCNTVLSMTTMELVGLDNYAIGIGIVMPVIGVSSIVAGAVSGWLVDVTGSYHTSYYSLSATHGVAVFLFILAIAVRKCCRSQTPYLDERTVFA</sequence>
<dbReference type="EMBL" id="NEDP02004983">
    <property type="protein sequence ID" value="OWF43933.1"/>
    <property type="molecule type" value="Genomic_DNA"/>
</dbReference>
<keyword evidence="1" id="KW-0812">Transmembrane</keyword>
<feature type="transmembrane region" description="Helical" evidence="1">
    <location>
        <begin position="101"/>
        <end position="125"/>
    </location>
</feature>
<proteinExistence type="predicted"/>
<dbReference type="GO" id="GO:0008028">
    <property type="term" value="F:monocarboxylic acid transmembrane transporter activity"/>
    <property type="evidence" value="ECO:0007669"/>
    <property type="project" value="TreeGrafter"/>
</dbReference>
<comment type="caution">
    <text evidence="2">The sequence shown here is derived from an EMBL/GenBank/DDBJ whole genome shotgun (WGS) entry which is preliminary data.</text>
</comment>
<evidence type="ECO:0000256" key="1">
    <source>
        <dbReference type="SAM" id="Phobius"/>
    </source>
</evidence>
<evidence type="ECO:0000313" key="3">
    <source>
        <dbReference type="Proteomes" id="UP000242188"/>
    </source>
</evidence>
<feature type="transmembrane region" description="Helical" evidence="1">
    <location>
        <begin position="141"/>
        <end position="161"/>
    </location>
</feature>
<organism evidence="2 3">
    <name type="scientific">Mizuhopecten yessoensis</name>
    <name type="common">Japanese scallop</name>
    <name type="synonym">Patinopecten yessoensis</name>
    <dbReference type="NCBI Taxonomy" id="6573"/>
    <lineage>
        <taxon>Eukaryota</taxon>
        <taxon>Metazoa</taxon>
        <taxon>Spiralia</taxon>
        <taxon>Lophotrochozoa</taxon>
        <taxon>Mollusca</taxon>
        <taxon>Bivalvia</taxon>
        <taxon>Autobranchia</taxon>
        <taxon>Pteriomorphia</taxon>
        <taxon>Pectinida</taxon>
        <taxon>Pectinoidea</taxon>
        <taxon>Pectinidae</taxon>
        <taxon>Mizuhopecten</taxon>
    </lineage>
</organism>
<feature type="transmembrane region" description="Helical" evidence="1">
    <location>
        <begin position="261"/>
        <end position="281"/>
    </location>
</feature>
<dbReference type="OrthoDB" id="6099974at2759"/>
<dbReference type="Gene3D" id="1.20.1250.20">
    <property type="entry name" value="MFS general substrate transporter like domains"/>
    <property type="match status" value="1"/>
</dbReference>
<dbReference type="SUPFAM" id="SSF103473">
    <property type="entry name" value="MFS general substrate transporter"/>
    <property type="match status" value="1"/>
</dbReference>
<dbReference type="InterPro" id="IPR050327">
    <property type="entry name" value="Proton-linked_MCT"/>
</dbReference>
<gene>
    <name evidence="2" type="ORF">KP79_PYT06619</name>
</gene>
<name>A0A210Q5C0_MIZYE</name>
<dbReference type="AlphaFoldDB" id="A0A210Q5C0"/>
<feature type="transmembrane region" description="Helical" evidence="1">
    <location>
        <begin position="168"/>
        <end position="188"/>
    </location>
</feature>
<feature type="transmembrane region" description="Helical" evidence="1">
    <location>
        <begin position="224"/>
        <end position="249"/>
    </location>
</feature>
<dbReference type="PANTHER" id="PTHR11360:SF284">
    <property type="entry name" value="EG:103B4.3 PROTEIN-RELATED"/>
    <property type="match status" value="1"/>
</dbReference>
<dbReference type="Proteomes" id="UP000242188">
    <property type="component" value="Unassembled WGS sequence"/>
</dbReference>
<feature type="transmembrane region" description="Helical" evidence="1">
    <location>
        <begin position="194"/>
        <end position="212"/>
    </location>
</feature>
<protein>
    <submittedName>
        <fullName evidence="2">Monocarboxylate transporter 2</fullName>
    </submittedName>
</protein>
<dbReference type="PANTHER" id="PTHR11360">
    <property type="entry name" value="MONOCARBOXYLATE TRANSPORTER"/>
    <property type="match status" value="1"/>
</dbReference>
<reference evidence="2 3" key="1">
    <citation type="journal article" date="2017" name="Nat. Ecol. Evol.">
        <title>Scallop genome provides insights into evolution of bilaterian karyotype and development.</title>
        <authorList>
            <person name="Wang S."/>
            <person name="Zhang J."/>
            <person name="Jiao W."/>
            <person name="Li J."/>
            <person name="Xun X."/>
            <person name="Sun Y."/>
            <person name="Guo X."/>
            <person name="Huan P."/>
            <person name="Dong B."/>
            <person name="Zhang L."/>
            <person name="Hu X."/>
            <person name="Sun X."/>
            <person name="Wang J."/>
            <person name="Zhao C."/>
            <person name="Wang Y."/>
            <person name="Wang D."/>
            <person name="Huang X."/>
            <person name="Wang R."/>
            <person name="Lv J."/>
            <person name="Li Y."/>
            <person name="Zhang Z."/>
            <person name="Liu B."/>
            <person name="Lu W."/>
            <person name="Hui Y."/>
            <person name="Liang J."/>
            <person name="Zhou Z."/>
            <person name="Hou R."/>
            <person name="Li X."/>
            <person name="Liu Y."/>
            <person name="Li H."/>
            <person name="Ning X."/>
            <person name="Lin Y."/>
            <person name="Zhao L."/>
            <person name="Xing Q."/>
            <person name="Dou J."/>
            <person name="Li Y."/>
            <person name="Mao J."/>
            <person name="Guo H."/>
            <person name="Dou H."/>
            <person name="Li T."/>
            <person name="Mu C."/>
            <person name="Jiang W."/>
            <person name="Fu Q."/>
            <person name="Fu X."/>
            <person name="Miao Y."/>
            <person name="Liu J."/>
            <person name="Yu Q."/>
            <person name="Li R."/>
            <person name="Liao H."/>
            <person name="Li X."/>
            <person name="Kong Y."/>
            <person name="Jiang Z."/>
            <person name="Chourrout D."/>
            <person name="Li R."/>
            <person name="Bao Z."/>
        </authorList>
    </citation>
    <scope>NUCLEOTIDE SEQUENCE [LARGE SCALE GENOMIC DNA]</scope>
    <source>
        <strain evidence="2 3">PY_sf001</strain>
    </source>
</reference>